<accession>A0A2S9D0Y8</accession>
<gene>
    <name evidence="1" type="ORF">CQ022_09330</name>
    <name evidence="2" type="ORF">CQ033_03000</name>
</gene>
<keyword evidence="3" id="KW-1185">Reference proteome</keyword>
<sequence length="289" mass="34195">MTNLRVLKVLEYEILFKFDYCTIINQSSMILGIYWYFKFPDHLYDFTFFKFYPGYGGHADNPAELAARVQVKNIDDFMMKLGELKSDFNKTYLHVNTDGNQLILNIGDHMLFDFHFQFAIEIEKLLICENAILLDSSLPFTLQSSKSYPPEKEEFKSIEHRFIQMVGSDLKKSNAENYTARIDCNLPLEHKQSLINDLVHICREENLHVFYYHDSDFNDHCNLMLFFSNGRQKKENIQKVDMNSFGSKVRQITWKYPLHFGHFGSFKEYPLQGPHIELMIDEEYIINKK</sequence>
<evidence type="ECO:0000313" key="2">
    <source>
        <dbReference type="EMBL" id="PRB92185.1"/>
    </source>
</evidence>
<evidence type="ECO:0000313" key="1">
    <source>
        <dbReference type="EMBL" id="PRB86432.1"/>
    </source>
</evidence>
<dbReference type="AlphaFoldDB" id="A0A2S9D0Y8"/>
<dbReference type="EMBL" id="PCPP01000001">
    <property type="protein sequence ID" value="PRB86432.1"/>
    <property type="molecule type" value="Genomic_DNA"/>
</dbReference>
<evidence type="ECO:0000313" key="3">
    <source>
        <dbReference type="Proteomes" id="UP000238325"/>
    </source>
</evidence>
<comment type="caution">
    <text evidence="1">The sequence shown here is derived from an EMBL/GenBank/DDBJ whole genome shotgun (WGS) entry which is preliminary data.</text>
</comment>
<reference evidence="3 4" key="1">
    <citation type="submission" date="2017-09" db="EMBL/GenBank/DDBJ databases">
        <title>Genomic, metabolic, and phenotypic characteristics of bacterial isolates from the natural microbiome of the model nematode Caenorhabditis elegans.</title>
        <authorList>
            <person name="Zimmermann J."/>
            <person name="Obeng N."/>
            <person name="Yang W."/>
            <person name="Obeng O."/>
            <person name="Kissoyan K."/>
            <person name="Pees B."/>
            <person name="Dirksen P."/>
            <person name="Hoppner M."/>
            <person name="Franke A."/>
            <person name="Rosenstiel P."/>
            <person name="Leippe M."/>
            <person name="Dierking K."/>
            <person name="Kaleta C."/>
            <person name="Schulenburg H."/>
        </authorList>
    </citation>
    <scope>NUCLEOTIDE SEQUENCE [LARGE SCALE GENOMIC DNA]</scope>
    <source>
        <strain evidence="1 4">MYb25</strain>
        <strain evidence="2 3">MYb44</strain>
    </source>
</reference>
<organism evidence="1 4">
    <name type="scientific">Chryseobacterium culicis</name>
    <dbReference type="NCBI Taxonomy" id="680127"/>
    <lineage>
        <taxon>Bacteria</taxon>
        <taxon>Pseudomonadati</taxon>
        <taxon>Bacteroidota</taxon>
        <taxon>Flavobacteriia</taxon>
        <taxon>Flavobacteriales</taxon>
        <taxon>Weeksellaceae</taxon>
        <taxon>Chryseobacterium group</taxon>
        <taxon>Chryseobacterium</taxon>
    </lineage>
</organism>
<evidence type="ECO:0000313" key="4">
    <source>
        <dbReference type="Proteomes" id="UP000238534"/>
    </source>
</evidence>
<protein>
    <submittedName>
        <fullName evidence="1">Uncharacterized protein</fullName>
    </submittedName>
</protein>
<name>A0A2S9D0Y8_CHRCI</name>
<dbReference type="Proteomes" id="UP000238534">
    <property type="component" value="Unassembled WGS sequence"/>
</dbReference>
<dbReference type="Proteomes" id="UP000238325">
    <property type="component" value="Unassembled WGS sequence"/>
</dbReference>
<proteinExistence type="predicted"/>
<dbReference type="EMBL" id="PCPH01000001">
    <property type="protein sequence ID" value="PRB92185.1"/>
    <property type="molecule type" value="Genomic_DNA"/>
</dbReference>